<name>A0A2M8LYA0_9ACTN</name>
<organism evidence="2 3">
    <name type="scientific">Streptomyces carminius</name>
    <dbReference type="NCBI Taxonomy" id="2665496"/>
    <lineage>
        <taxon>Bacteria</taxon>
        <taxon>Bacillati</taxon>
        <taxon>Actinomycetota</taxon>
        <taxon>Actinomycetes</taxon>
        <taxon>Kitasatosporales</taxon>
        <taxon>Streptomycetaceae</taxon>
        <taxon>Streptomyces</taxon>
    </lineage>
</organism>
<dbReference type="Proteomes" id="UP000230407">
    <property type="component" value="Unassembled WGS sequence"/>
</dbReference>
<dbReference type="InterPro" id="IPR009956">
    <property type="entry name" value="Post-segregation_anti-tox_CcdA"/>
</dbReference>
<dbReference type="EMBL" id="PGGW01000052">
    <property type="protein sequence ID" value="PJE96915.1"/>
    <property type="molecule type" value="Genomic_DNA"/>
</dbReference>
<dbReference type="AlphaFoldDB" id="A0A2M8LYA0"/>
<keyword evidence="1" id="KW-1277">Toxin-antitoxin system</keyword>
<dbReference type="RefSeq" id="WP_100202408.1">
    <property type="nucleotide sequence ID" value="NZ_PGGW01000052.1"/>
</dbReference>
<accession>A0A2M8LYA0</accession>
<gene>
    <name evidence="2" type="ORF">CUT44_15275</name>
</gene>
<sequence>MRMNISVPDALAEQVRARELPISAICQEALRNAVERDRARQNVMSDLTAVVERLRGTIGDRDRERLRSDRELREEGRDDGIAWARDYATAAELKYLVSYGSGKERRGSNPLRSLFPFLSDKRNEKVTHIPPIKAEDPYWGGFIGGAGEVWNAVADQLR</sequence>
<reference evidence="2 3" key="1">
    <citation type="submission" date="2017-11" db="EMBL/GenBank/DDBJ databases">
        <title>Streptomyces carmine sp. nov., a novel actinomycete isolated from Sophora alopecuroides in Xinjiang, China.</title>
        <authorList>
            <person name="Wang Y."/>
            <person name="Luo X."/>
            <person name="Wan C."/>
            <person name="Zhang L."/>
        </authorList>
    </citation>
    <scope>NUCLEOTIDE SEQUENCE [LARGE SCALE GENOMIC DNA]</scope>
    <source>
        <strain evidence="2 3">TRM SA0054</strain>
    </source>
</reference>
<keyword evidence="3" id="KW-1185">Reference proteome</keyword>
<protein>
    <submittedName>
        <fullName evidence="2">Uncharacterized protein</fullName>
    </submittedName>
</protein>
<evidence type="ECO:0000313" key="3">
    <source>
        <dbReference type="Proteomes" id="UP000230407"/>
    </source>
</evidence>
<dbReference type="Pfam" id="PF07362">
    <property type="entry name" value="CcdA"/>
    <property type="match status" value="1"/>
</dbReference>
<comment type="caution">
    <text evidence="2">The sequence shown here is derived from an EMBL/GenBank/DDBJ whole genome shotgun (WGS) entry which is preliminary data.</text>
</comment>
<proteinExistence type="predicted"/>
<evidence type="ECO:0000313" key="2">
    <source>
        <dbReference type="EMBL" id="PJE96915.1"/>
    </source>
</evidence>
<evidence type="ECO:0000256" key="1">
    <source>
        <dbReference type="ARBA" id="ARBA00022649"/>
    </source>
</evidence>